<proteinExistence type="inferred from homology"/>
<dbReference type="HAMAP" id="MF_00974">
    <property type="entry name" value="DNA_primase_DnaG"/>
    <property type="match status" value="1"/>
</dbReference>
<dbReference type="NCBIfam" id="TIGR01391">
    <property type="entry name" value="dnaG"/>
    <property type="match status" value="1"/>
</dbReference>
<dbReference type="PIRSF" id="PIRSF002811">
    <property type="entry name" value="DnaG"/>
    <property type="match status" value="1"/>
</dbReference>
<name>A0ABT2Y5V2_9MOLU</name>
<dbReference type="Gene3D" id="3.90.580.10">
    <property type="entry name" value="Zinc finger, CHC2-type domain"/>
    <property type="match status" value="1"/>
</dbReference>
<evidence type="ECO:0000256" key="3">
    <source>
        <dbReference type="ARBA" id="ARBA00022679"/>
    </source>
</evidence>
<dbReference type="EC" id="2.7.7.101" evidence="12"/>
<keyword evidence="11 12" id="KW-0804">Transcription</keyword>
<evidence type="ECO:0000256" key="6">
    <source>
        <dbReference type="ARBA" id="ARBA00022723"/>
    </source>
</evidence>
<dbReference type="InterPro" id="IPR036977">
    <property type="entry name" value="DNA_primase_Znf_CHC2"/>
</dbReference>
<keyword evidence="1 12" id="KW-0240">DNA-directed RNA polymerase</keyword>
<keyword evidence="3 12" id="KW-0808">Transferase</keyword>
<evidence type="ECO:0000256" key="4">
    <source>
        <dbReference type="ARBA" id="ARBA00022695"/>
    </source>
</evidence>
<keyword evidence="8 12" id="KW-0862">Zinc</keyword>
<dbReference type="Gene3D" id="3.90.980.10">
    <property type="entry name" value="DNA primase, catalytic core, N-terminal domain"/>
    <property type="match status" value="1"/>
</dbReference>
<evidence type="ECO:0000256" key="9">
    <source>
        <dbReference type="ARBA" id="ARBA00022842"/>
    </source>
</evidence>
<accession>A0ABT2Y5V2</accession>
<sequence>MPIDRHIIDEINEKTDIVALVSPYVNLVKKGKNYMGQCPFHDDKSPSFSVSPEKHLAKCMACGEGGSPITFYQKIKNVSFPEAVKALATPLGIKVDVEIVENPTLKEHELMQEAANFYMYYLNNSAYGKTALSYLEKRGLTSDDLKHFSIGLAPKEKDALFQILKNKGFDPTMMMDLGLVKQREDGSYYDLMIKRITFPIHDTHGRVVGFSGRALEDDPVKYLNTPETKIFKKGEVLYHLFQASKDIRMQKRVILYEGFFDVIASYKSGLGNAVATMGTALTKKHAELLKQVTSDVIIAYDGDKAGQSATMKAIPILEEVRLRCDIVSLKDGLDPDDFLKKYGVPAYQAAFKETIDPLVFSYDYHKKGLDLNNSNDIQEFKSRIKKMLKFKDQSIREIYYRKLAKDIGSSYDSVMPKDTQFGTPDQKPVLPKPKPVTNKSLKKYYGAEIQLFIAMTQDYDQALRIEQALGTQFVADMDLFKLRGSLMLGYYPNHAVFDIDTFKDILNPDLLKAFETKVLSSLTWKIAPIYKEEAVTELLSVMQTITIEKGMIQLRENILNEPEAFTKANYAEQFKQLKNSKLKGKVNS</sequence>
<evidence type="ECO:0000256" key="1">
    <source>
        <dbReference type="ARBA" id="ARBA00022478"/>
    </source>
</evidence>
<evidence type="ECO:0000256" key="8">
    <source>
        <dbReference type="ARBA" id="ARBA00022833"/>
    </source>
</evidence>
<dbReference type="Gene3D" id="3.40.1360.10">
    <property type="match status" value="1"/>
</dbReference>
<dbReference type="InterPro" id="IPR006295">
    <property type="entry name" value="DNA_primase_DnaG"/>
</dbReference>
<evidence type="ECO:0000256" key="11">
    <source>
        <dbReference type="ARBA" id="ARBA00023163"/>
    </source>
</evidence>
<dbReference type="InterPro" id="IPR037068">
    <property type="entry name" value="DNA_primase_core_N_sf"/>
</dbReference>
<dbReference type="CDD" id="cd03364">
    <property type="entry name" value="TOPRIM_DnaG_primases"/>
    <property type="match status" value="1"/>
</dbReference>
<dbReference type="Proteomes" id="UP001177160">
    <property type="component" value="Unassembled WGS sequence"/>
</dbReference>
<dbReference type="PANTHER" id="PTHR30313">
    <property type="entry name" value="DNA PRIMASE"/>
    <property type="match status" value="1"/>
</dbReference>
<evidence type="ECO:0000256" key="10">
    <source>
        <dbReference type="ARBA" id="ARBA00023125"/>
    </source>
</evidence>
<dbReference type="SUPFAM" id="SSF56731">
    <property type="entry name" value="DNA primase core"/>
    <property type="match status" value="1"/>
</dbReference>
<comment type="similarity">
    <text evidence="12 13">Belongs to the DnaG primase family.</text>
</comment>
<protein>
    <recommendedName>
        <fullName evidence="12 13">DNA primase</fullName>
        <ecNumber evidence="12">2.7.7.101</ecNumber>
    </recommendedName>
</protein>
<evidence type="ECO:0000313" key="16">
    <source>
        <dbReference type="Proteomes" id="UP001177160"/>
    </source>
</evidence>
<feature type="zinc finger region" description="CHC2-type" evidence="12">
    <location>
        <begin position="38"/>
        <end position="62"/>
    </location>
</feature>
<organism evidence="15 16">
    <name type="scientific">Paracholeplasma manati</name>
    <dbReference type="NCBI Taxonomy" id="591373"/>
    <lineage>
        <taxon>Bacteria</taxon>
        <taxon>Bacillati</taxon>
        <taxon>Mycoplasmatota</taxon>
        <taxon>Mollicutes</taxon>
        <taxon>Acholeplasmatales</taxon>
        <taxon>Acholeplasmataceae</taxon>
        <taxon>Paracholeplasma</taxon>
    </lineage>
</organism>
<comment type="cofactor">
    <cofactor evidence="12 13">
        <name>Zn(2+)</name>
        <dbReference type="ChEBI" id="CHEBI:29105"/>
    </cofactor>
    <text evidence="12 13">Binds 1 zinc ion per monomer.</text>
</comment>
<feature type="domain" description="Toprim" evidence="14">
    <location>
        <begin position="251"/>
        <end position="332"/>
    </location>
</feature>
<dbReference type="SMART" id="SM00493">
    <property type="entry name" value="TOPRIM"/>
    <property type="match status" value="1"/>
</dbReference>
<comment type="function">
    <text evidence="12 13">RNA polymerase that catalyzes the synthesis of short RNA molecules used as primers for DNA polymerase during DNA replication.</text>
</comment>
<evidence type="ECO:0000259" key="14">
    <source>
        <dbReference type="PROSITE" id="PS50880"/>
    </source>
</evidence>
<dbReference type="RefSeq" id="WP_263608293.1">
    <property type="nucleotide sequence ID" value="NZ_JAOVQM010000003.1"/>
</dbReference>
<comment type="catalytic activity">
    <reaction evidence="12">
        <text>ssDNA + n NTP = ssDNA/pppN(pN)n-1 hybrid + (n-1) diphosphate.</text>
        <dbReference type="EC" id="2.7.7.101"/>
    </reaction>
</comment>
<keyword evidence="2 12" id="KW-0639">Primosome</keyword>
<keyword evidence="10 12" id="KW-0238">DNA-binding</keyword>
<keyword evidence="4 12" id="KW-0548">Nucleotidyltransferase</keyword>
<keyword evidence="9" id="KW-0460">Magnesium</keyword>
<reference evidence="15" key="1">
    <citation type="submission" date="2022-09" db="EMBL/GenBank/DDBJ databases">
        <title>Novel Mycoplasma species identified in domestic and wild animals.</title>
        <authorList>
            <person name="Volokhov D.V."/>
            <person name="Furtak V.A."/>
            <person name="Zagorodnyaya T.A."/>
        </authorList>
    </citation>
    <scope>NUCLEOTIDE SEQUENCE</scope>
    <source>
        <strain evidence="15">Oakley</strain>
    </source>
</reference>
<comment type="domain">
    <text evidence="12">Contains an N-terminal zinc-binding domain, a central core domain that contains the primase activity, and a C-terminal DnaB-binding domain.</text>
</comment>
<evidence type="ECO:0000313" key="15">
    <source>
        <dbReference type="EMBL" id="MCV2232116.1"/>
    </source>
</evidence>
<keyword evidence="6 12" id="KW-0479">Metal-binding</keyword>
<dbReference type="Pfam" id="PF13155">
    <property type="entry name" value="Toprim_2"/>
    <property type="match status" value="1"/>
</dbReference>
<evidence type="ECO:0000256" key="7">
    <source>
        <dbReference type="ARBA" id="ARBA00022771"/>
    </source>
</evidence>
<dbReference type="InterPro" id="IPR013264">
    <property type="entry name" value="DNAG_N"/>
</dbReference>
<dbReference type="PANTHER" id="PTHR30313:SF2">
    <property type="entry name" value="DNA PRIMASE"/>
    <property type="match status" value="1"/>
</dbReference>
<comment type="caution">
    <text evidence="15">The sequence shown here is derived from an EMBL/GenBank/DDBJ whole genome shotgun (WGS) entry which is preliminary data.</text>
</comment>
<gene>
    <name evidence="12 15" type="primary">dnaG</name>
    <name evidence="15" type="ORF">N7548_04660</name>
</gene>
<evidence type="ECO:0000256" key="2">
    <source>
        <dbReference type="ARBA" id="ARBA00022515"/>
    </source>
</evidence>
<comment type="subunit">
    <text evidence="12">Monomer. Interacts with DnaB.</text>
</comment>
<evidence type="ECO:0000256" key="12">
    <source>
        <dbReference type="HAMAP-Rule" id="MF_00974"/>
    </source>
</evidence>
<dbReference type="Pfam" id="PF08275">
    <property type="entry name" value="DNAG_N"/>
    <property type="match status" value="1"/>
</dbReference>
<dbReference type="InterPro" id="IPR034151">
    <property type="entry name" value="TOPRIM_DnaG_bac"/>
</dbReference>
<dbReference type="SUPFAM" id="SSF57783">
    <property type="entry name" value="Zinc beta-ribbon"/>
    <property type="match status" value="1"/>
</dbReference>
<dbReference type="InterPro" id="IPR006171">
    <property type="entry name" value="TOPRIM_dom"/>
</dbReference>
<dbReference type="InterPro" id="IPR002694">
    <property type="entry name" value="Znf_CHC2"/>
</dbReference>
<keyword evidence="5 12" id="KW-0235">DNA replication</keyword>
<keyword evidence="7 12" id="KW-0863">Zinc-finger</keyword>
<evidence type="ECO:0000256" key="13">
    <source>
        <dbReference type="PIRNR" id="PIRNR002811"/>
    </source>
</evidence>
<dbReference type="EMBL" id="JAOVQM010000003">
    <property type="protein sequence ID" value="MCV2232116.1"/>
    <property type="molecule type" value="Genomic_DNA"/>
</dbReference>
<dbReference type="InterPro" id="IPR030846">
    <property type="entry name" value="DnaG_bac"/>
</dbReference>
<evidence type="ECO:0000256" key="5">
    <source>
        <dbReference type="ARBA" id="ARBA00022705"/>
    </source>
</evidence>
<dbReference type="SMART" id="SM00400">
    <property type="entry name" value="ZnF_CHCC"/>
    <property type="match status" value="1"/>
</dbReference>
<dbReference type="PROSITE" id="PS50880">
    <property type="entry name" value="TOPRIM"/>
    <property type="match status" value="1"/>
</dbReference>
<dbReference type="Pfam" id="PF01807">
    <property type="entry name" value="Zn_ribbon_DnaG"/>
    <property type="match status" value="1"/>
</dbReference>
<dbReference type="InterPro" id="IPR050219">
    <property type="entry name" value="DnaG_primase"/>
</dbReference>
<keyword evidence="16" id="KW-1185">Reference proteome</keyword>